<evidence type="ECO:0000313" key="1">
    <source>
        <dbReference type="EMBL" id="MEQ2293731.1"/>
    </source>
</evidence>
<evidence type="ECO:0000313" key="2">
    <source>
        <dbReference type="Proteomes" id="UP001469553"/>
    </source>
</evidence>
<name>A0ABV0YJR2_9TELE</name>
<reference evidence="1 2" key="1">
    <citation type="submission" date="2021-06" db="EMBL/GenBank/DDBJ databases">
        <authorList>
            <person name="Palmer J.M."/>
        </authorList>
    </citation>
    <scope>NUCLEOTIDE SEQUENCE [LARGE SCALE GENOMIC DNA]</scope>
    <source>
        <strain evidence="1 2">AS_MEX2019</strain>
        <tissue evidence="1">Muscle</tissue>
    </source>
</reference>
<feature type="non-terminal residue" evidence="1">
    <location>
        <position position="1"/>
    </location>
</feature>
<comment type="caution">
    <text evidence="1">The sequence shown here is derived from an EMBL/GenBank/DDBJ whole genome shotgun (WGS) entry which is preliminary data.</text>
</comment>
<sequence>HLHRKTTGHFISLAHCDFGCKLMFLFSYTLVNKVTVSPAVICLILSSRGKHKTCLYVPLSIQQHSLFSISISFCLYVHVVGPKERKDDDQLVRLRPLLLFSRVTLISAR</sequence>
<gene>
    <name evidence="1" type="ORF">AMECASPLE_036487</name>
</gene>
<dbReference type="Proteomes" id="UP001469553">
    <property type="component" value="Unassembled WGS sequence"/>
</dbReference>
<dbReference type="EMBL" id="JAHRIP010034018">
    <property type="protein sequence ID" value="MEQ2293731.1"/>
    <property type="molecule type" value="Genomic_DNA"/>
</dbReference>
<protein>
    <submittedName>
        <fullName evidence="1">Uncharacterized protein</fullName>
    </submittedName>
</protein>
<proteinExistence type="predicted"/>
<keyword evidence="2" id="KW-1185">Reference proteome</keyword>
<organism evidence="1 2">
    <name type="scientific">Ameca splendens</name>
    <dbReference type="NCBI Taxonomy" id="208324"/>
    <lineage>
        <taxon>Eukaryota</taxon>
        <taxon>Metazoa</taxon>
        <taxon>Chordata</taxon>
        <taxon>Craniata</taxon>
        <taxon>Vertebrata</taxon>
        <taxon>Euteleostomi</taxon>
        <taxon>Actinopterygii</taxon>
        <taxon>Neopterygii</taxon>
        <taxon>Teleostei</taxon>
        <taxon>Neoteleostei</taxon>
        <taxon>Acanthomorphata</taxon>
        <taxon>Ovalentaria</taxon>
        <taxon>Atherinomorphae</taxon>
        <taxon>Cyprinodontiformes</taxon>
        <taxon>Goodeidae</taxon>
        <taxon>Ameca</taxon>
    </lineage>
</organism>
<accession>A0ABV0YJR2</accession>